<dbReference type="STRING" id="246199.CUS_7811"/>
<sequence length="174" mass="19826">MTAIRTAIMTACFMGIVSTVLNILSPVNSLRKHLMSILGLISLLAVIRPFMAEGFELSFDEIDFGNSIRSETESVDRSFEDIFLEQAEVEYDEYFYELLNKNDIRTEKVRCTLRLNGDNELELVSVEIKIRDISQRESARYLIENETSGTEIIILQAENDGTAEITDKQTEEQS</sequence>
<organism evidence="2 3">
    <name type="scientific">Ruminococcus albus 8</name>
    <dbReference type="NCBI Taxonomy" id="246199"/>
    <lineage>
        <taxon>Bacteria</taxon>
        <taxon>Bacillati</taxon>
        <taxon>Bacillota</taxon>
        <taxon>Clostridia</taxon>
        <taxon>Eubacteriales</taxon>
        <taxon>Oscillospiraceae</taxon>
        <taxon>Ruminococcus</taxon>
    </lineage>
</organism>
<protein>
    <submittedName>
        <fullName evidence="2">Conserved domain protein</fullName>
    </submittedName>
</protein>
<feature type="transmembrane region" description="Helical" evidence="1">
    <location>
        <begin position="7"/>
        <end position="27"/>
    </location>
</feature>
<dbReference type="RefSeq" id="WP_002851954.1">
    <property type="nucleotide sequence ID" value="NZ_ADKM02000122.1"/>
</dbReference>
<keyword evidence="1" id="KW-0812">Transmembrane</keyword>
<evidence type="ECO:0000313" key="2">
    <source>
        <dbReference type="EMBL" id="EGC01713.1"/>
    </source>
</evidence>
<evidence type="ECO:0000256" key="1">
    <source>
        <dbReference type="SAM" id="Phobius"/>
    </source>
</evidence>
<keyword evidence="3" id="KW-1185">Reference proteome</keyword>
<proteinExistence type="predicted"/>
<accession>E9SFL3</accession>
<dbReference type="AlphaFoldDB" id="E9SFL3"/>
<dbReference type="OrthoDB" id="1821386at2"/>
<dbReference type="EMBL" id="ADKM02000122">
    <property type="protein sequence ID" value="EGC01713.1"/>
    <property type="molecule type" value="Genomic_DNA"/>
</dbReference>
<name>E9SFL3_RUMAL</name>
<keyword evidence="1" id="KW-1133">Transmembrane helix</keyword>
<keyword evidence="1" id="KW-0472">Membrane</keyword>
<evidence type="ECO:0000313" key="3">
    <source>
        <dbReference type="Proteomes" id="UP000004259"/>
    </source>
</evidence>
<dbReference type="Proteomes" id="UP000004259">
    <property type="component" value="Unassembled WGS sequence"/>
</dbReference>
<feature type="transmembrane region" description="Helical" evidence="1">
    <location>
        <begin position="33"/>
        <end position="51"/>
    </location>
</feature>
<gene>
    <name evidence="2" type="ORF">CUS_7811</name>
</gene>
<reference evidence="2 3" key="1">
    <citation type="submission" date="2011-02" db="EMBL/GenBank/DDBJ databases">
        <authorList>
            <person name="Nelson K.E."/>
            <person name="Sutton G."/>
            <person name="Torralba M."/>
            <person name="Durkin S."/>
            <person name="Harkins D."/>
            <person name="Montgomery R."/>
            <person name="Ziemer C."/>
            <person name="Klaassens E."/>
            <person name="Ocuiv P."/>
            <person name="Morrison M."/>
        </authorList>
    </citation>
    <scope>NUCLEOTIDE SEQUENCE [LARGE SCALE GENOMIC DNA]</scope>
    <source>
        <strain evidence="2 3">8</strain>
    </source>
</reference>
<dbReference type="eggNOG" id="ENOG50325DB">
    <property type="taxonomic scope" value="Bacteria"/>
</dbReference>
<comment type="caution">
    <text evidence="2">The sequence shown here is derived from an EMBL/GenBank/DDBJ whole genome shotgun (WGS) entry which is preliminary data.</text>
</comment>